<evidence type="ECO:0000256" key="1">
    <source>
        <dbReference type="SAM" id="Phobius"/>
    </source>
</evidence>
<keyword evidence="1" id="KW-0472">Membrane</keyword>
<gene>
    <name evidence="2" type="ORF">LTR97_001812</name>
</gene>
<dbReference type="Proteomes" id="UP001310594">
    <property type="component" value="Unassembled WGS sequence"/>
</dbReference>
<sequence>MATDSTSATTSVLLDTALSVILVGGYGLFFLIGFAVLVVGSWFTRGVLGKILDLATISSADQPRTPVQKKSDIARGLVLITSAIGYIIALLANFAKHSGDGDEWPGVLMIATGCVVGVLMGHGVLILTVLLGSLIMIAARALGMVGSFVGEPARKARRGSTGTLGNSGV</sequence>
<comment type="caution">
    <text evidence="2">The sequence shown here is derived from an EMBL/GenBank/DDBJ whole genome shotgun (WGS) entry which is preliminary data.</text>
</comment>
<evidence type="ECO:0000313" key="2">
    <source>
        <dbReference type="EMBL" id="KAK5706820.1"/>
    </source>
</evidence>
<dbReference type="AlphaFoldDB" id="A0AAN8A5E4"/>
<feature type="transmembrane region" description="Helical" evidence="1">
    <location>
        <begin position="107"/>
        <end position="137"/>
    </location>
</feature>
<keyword evidence="1" id="KW-1133">Transmembrane helix</keyword>
<organism evidence="2 3">
    <name type="scientific">Elasticomyces elasticus</name>
    <dbReference type="NCBI Taxonomy" id="574655"/>
    <lineage>
        <taxon>Eukaryota</taxon>
        <taxon>Fungi</taxon>
        <taxon>Dikarya</taxon>
        <taxon>Ascomycota</taxon>
        <taxon>Pezizomycotina</taxon>
        <taxon>Dothideomycetes</taxon>
        <taxon>Dothideomycetidae</taxon>
        <taxon>Mycosphaerellales</taxon>
        <taxon>Teratosphaeriaceae</taxon>
        <taxon>Elasticomyces</taxon>
    </lineage>
</organism>
<dbReference type="EMBL" id="JAVRQU010000002">
    <property type="protein sequence ID" value="KAK5706820.1"/>
    <property type="molecule type" value="Genomic_DNA"/>
</dbReference>
<evidence type="ECO:0000313" key="3">
    <source>
        <dbReference type="Proteomes" id="UP001310594"/>
    </source>
</evidence>
<protein>
    <submittedName>
        <fullName evidence="2">Uncharacterized protein</fullName>
    </submittedName>
</protein>
<feature type="transmembrane region" description="Helical" evidence="1">
    <location>
        <begin position="20"/>
        <end position="43"/>
    </location>
</feature>
<keyword evidence="1" id="KW-0812">Transmembrane</keyword>
<accession>A0AAN8A5E4</accession>
<proteinExistence type="predicted"/>
<name>A0AAN8A5E4_9PEZI</name>
<reference evidence="2" key="1">
    <citation type="submission" date="2023-08" db="EMBL/GenBank/DDBJ databases">
        <title>Black Yeasts Isolated from many extreme environments.</title>
        <authorList>
            <person name="Coleine C."/>
            <person name="Stajich J.E."/>
            <person name="Selbmann L."/>
        </authorList>
    </citation>
    <scope>NUCLEOTIDE SEQUENCE</scope>
    <source>
        <strain evidence="2">CCFEE 5810</strain>
    </source>
</reference>
<feature type="transmembrane region" description="Helical" evidence="1">
    <location>
        <begin position="73"/>
        <end position="95"/>
    </location>
</feature>